<keyword evidence="1" id="KW-0676">Redox-active center</keyword>
<protein>
    <recommendedName>
        <fullName evidence="4">SelT/SelW/SelH family protein</fullName>
    </recommendedName>
</protein>
<name>I0I6M1_CALAS</name>
<dbReference type="EMBL" id="AP012337">
    <property type="protein sequence ID" value="BAM00909.1"/>
    <property type="molecule type" value="Genomic_DNA"/>
</dbReference>
<dbReference type="HOGENOM" id="CLU_068510_5_3_0"/>
<dbReference type="OrthoDB" id="9811366at2"/>
<dbReference type="Gene3D" id="3.40.30.10">
    <property type="entry name" value="Glutaredoxin"/>
    <property type="match status" value="1"/>
</dbReference>
<dbReference type="KEGG" id="cap:CLDAP_28690"/>
<evidence type="ECO:0000256" key="1">
    <source>
        <dbReference type="ARBA" id="ARBA00023284"/>
    </source>
</evidence>
<dbReference type="Pfam" id="PF10262">
    <property type="entry name" value="Rdx"/>
    <property type="match status" value="1"/>
</dbReference>
<dbReference type="InterPro" id="IPR036249">
    <property type="entry name" value="Thioredoxin-like_sf"/>
</dbReference>
<gene>
    <name evidence="2" type="ordered locus">CLDAP_28690</name>
</gene>
<accession>I0I6M1</accession>
<evidence type="ECO:0000313" key="2">
    <source>
        <dbReference type="EMBL" id="BAM00909.1"/>
    </source>
</evidence>
<reference evidence="2 3" key="1">
    <citation type="submission" date="2012-02" db="EMBL/GenBank/DDBJ databases">
        <title>Complete genome sequence of Caldilinea aerophila DSM 14535 (= NBRC 102666).</title>
        <authorList>
            <person name="Oguchi A."/>
            <person name="Hosoyama A."/>
            <person name="Sekine M."/>
            <person name="Fukai R."/>
            <person name="Kato Y."/>
            <person name="Nakamura S."/>
            <person name="Hanada S."/>
            <person name="Yamazaki S."/>
            <person name="Fujita N."/>
        </authorList>
    </citation>
    <scope>NUCLEOTIDE SEQUENCE [LARGE SCALE GENOMIC DNA]</scope>
    <source>
        <strain evidence="3">DSM 14535 / JCM 11387 / NBRC 104270 / STL-6-O1</strain>
    </source>
</reference>
<dbReference type="AlphaFoldDB" id="I0I6M1"/>
<dbReference type="Proteomes" id="UP000007880">
    <property type="component" value="Chromosome"/>
</dbReference>
<dbReference type="eggNOG" id="COG3526">
    <property type="taxonomic scope" value="Bacteria"/>
</dbReference>
<evidence type="ECO:0008006" key="4">
    <source>
        <dbReference type="Google" id="ProtNLM"/>
    </source>
</evidence>
<keyword evidence="3" id="KW-1185">Reference proteome</keyword>
<organism evidence="2 3">
    <name type="scientific">Caldilinea aerophila (strain DSM 14535 / JCM 11387 / NBRC 104270 / STL-6-O1)</name>
    <dbReference type="NCBI Taxonomy" id="926550"/>
    <lineage>
        <taxon>Bacteria</taxon>
        <taxon>Bacillati</taxon>
        <taxon>Chloroflexota</taxon>
        <taxon>Caldilineae</taxon>
        <taxon>Caldilineales</taxon>
        <taxon>Caldilineaceae</taxon>
        <taxon>Caldilinea</taxon>
    </lineage>
</organism>
<evidence type="ECO:0000313" key="3">
    <source>
        <dbReference type="Proteomes" id="UP000007880"/>
    </source>
</evidence>
<sequence length="67" mass="7354">MTGELLNLFSPFIRTLTLIPSSGGRFEVLAGDTVIYSKKATGRHAEPGEVARLLQEKLGLRPMPLEE</sequence>
<dbReference type="InterPro" id="IPR011893">
    <property type="entry name" value="Selenoprotein_Rdx-typ"/>
</dbReference>
<proteinExistence type="predicted"/>
<dbReference type="SUPFAM" id="SSF52833">
    <property type="entry name" value="Thioredoxin-like"/>
    <property type="match status" value="1"/>
</dbReference>